<sequence length="257" mass="30497">MLGPLPHNGSKYLKGQLTGLGEYGVKCPKSEPDLEMLLMDLMCFIFTQWPRIKELLRTHSYKTLLGPLRSYKQQKVTTAEQEETIKLLKELNSWGLHFGREFILECFRDILVECRSDEEVNESYYKKFRRHYLELKTQLSEPKDVSQTDAERDPKRLDKFLVNLERLYNEYNITLNCLFNFDEKGFMLGIANHKHVVMFRRRWANLPQETDPVLSQRLVDTYTKLSDYFPKFDRSRYYSWATRADISSSCAVQFLNM</sequence>
<comment type="caution">
    <text evidence="1">The sequence shown here is derived from an EMBL/GenBank/DDBJ whole genome shotgun (WGS) entry which is preliminary data.</text>
</comment>
<organism evidence="1 2">
    <name type="scientific">Mycena albidolilacea</name>
    <dbReference type="NCBI Taxonomy" id="1033008"/>
    <lineage>
        <taxon>Eukaryota</taxon>
        <taxon>Fungi</taxon>
        <taxon>Dikarya</taxon>
        <taxon>Basidiomycota</taxon>
        <taxon>Agaricomycotina</taxon>
        <taxon>Agaricomycetes</taxon>
        <taxon>Agaricomycetidae</taxon>
        <taxon>Agaricales</taxon>
        <taxon>Marasmiineae</taxon>
        <taxon>Mycenaceae</taxon>
        <taxon>Mycena</taxon>
    </lineage>
</organism>
<keyword evidence="2" id="KW-1185">Reference proteome</keyword>
<dbReference type="EMBL" id="JARIHO010000006">
    <property type="protein sequence ID" value="KAJ7359812.1"/>
    <property type="molecule type" value="Genomic_DNA"/>
</dbReference>
<dbReference type="Proteomes" id="UP001218218">
    <property type="component" value="Unassembled WGS sequence"/>
</dbReference>
<proteinExistence type="predicted"/>
<dbReference type="AlphaFoldDB" id="A0AAD7AIV4"/>
<evidence type="ECO:0000313" key="2">
    <source>
        <dbReference type="Proteomes" id="UP001218218"/>
    </source>
</evidence>
<evidence type="ECO:0000313" key="1">
    <source>
        <dbReference type="EMBL" id="KAJ7359812.1"/>
    </source>
</evidence>
<accession>A0AAD7AIV4</accession>
<reference evidence="1" key="1">
    <citation type="submission" date="2023-03" db="EMBL/GenBank/DDBJ databases">
        <title>Massive genome expansion in bonnet fungi (Mycena s.s.) driven by repeated elements and novel gene families across ecological guilds.</title>
        <authorList>
            <consortium name="Lawrence Berkeley National Laboratory"/>
            <person name="Harder C.B."/>
            <person name="Miyauchi S."/>
            <person name="Viragh M."/>
            <person name="Kuo A."/>
            <person name="Thoen E."/>
            <person name="Andreopoulos B."/>
            <person name="Lu D."/>
            <person name="Skrede I."/>
            <person name="Drula E."/>
            <person name="Henrissat B."/>
            <person name="Morin E."/>
            <person name="Kohler A."/>
            <person name="Barry K."/>
            <person name="LaButti K."/>
            <person name="Morin E."/>
            <person name="Salamov A."/>
            <person name="Lipzen A."/>
            <person name="Mereny Z."/>
            <person name="Hegedus B."/>
            <person name="Baldrian P."/>
            <person name="Stursova M."/>
            <person name="Weitz H."/>
            <person name="Taylor A."/>
            <person name="Grigoriev I.V."/>
            <person name="Nagy L.G."/>
            <person name="Martin F."/>
            <person name="Kauserud H."/>
        </authorList>
    </citation>
    <scope>NUCLEOTIDE SEQUENCE</scope>
    <source>
        <strain evidence="1">CBHHK002</strain>
    </source>
</reference>
<name>A0AAD7AIV4_9AGAR</name>
<gene>
    <name evidence="1" type="ORF">DFH08DRAFT_801576</name>
</gene>
<protein>
    <submittedName>
        <fullName evidence="1">Uncharacterized protein</fullName>
    </submittedName>
</protein>